<evidence type="ECO:0000259" key="12">
    <source>
        <dbReference type="PROSITE" id="PS51918"/>
    </source>
</evidence>
<dbReference type="InterPro" id="IPR040072">
    <property type="entry name" value="Methyltransferase_A"/>
</dbReference>
<dbReference type="SUPFAM" id="SSF102114">
    <property type="entry name" value="Radical SAM enzymes"/>
    <property type="match status" value="1"/>
</dbReference>
<dbReference type="InterPro" id="IPR004383">
    <property type="entry name" value="rRNA_lsu_MTrfase_RlmN/Cfr"/>
</dbReference>
<keyword evidence="4" id="KW-0963">Cytoplasm</keyword>
<dbReference type="SFLD" id="SFLDS00029">
    <property type="entry name" value="Radical_SAM"/>
    <property type="match status" value="1"/>
</dbReference>
<dbReference type="InterPro" id="IPR058240">
    <property type="entry name" value="rSAM_sf"/>
</dbReference>
<dbReference type="PANTHER" id="PTHR30544:SF5">
    <property type="entry name" value="RADICAL SAM CORE DOMAIN-CONTAINING PROTEIN"/>
    <property type="match status" value="1"/>
</dbReference>
<dbReference type="GO" id="GO:0070475">
    <property type="term" value="P:rRNA base methylation"/>
    <property type="evidence" value="ECO:0007669"/>
    <property type="project" value="InterPro"/>
</dbReference>
<keyword evidence="3" id="KW-0004">4Fe-4S</keyword>
<dbReference type="NCBIfam" id="TIGR00048">
    <property type="entry name" value="rRNA_mod_RlmN"/>
    <property type="match status" value="1"/>
</dbReference>
<dbReference type="GO" id="GO:0051539">
    <property type="term" value="F:4 iron, 4 sulfur cluster binding"/>
    <property type="evidence" value="ECO:0007669"/>
    <property type="project" value="UniProtKB-KW"/>
</dbReference>
<name>A0A0G0F030_9BACT</name>
<keyword evidence="10" id="KW-0408">Iron</keyword>
<sequence length="333" mass="38017">MFKRFLKNNNVQGYRVQQLYDQYFKQVISSWDELTNWPKDLREKLKEEVPFTELVNFTEFPSSDHKTIKVLTNTKEGFPVESVLMRNKDRITVCISCMSGCPVGCKFCATGRMGLNKSLSTHEIMDQIMYFQRKLKATGEKITNIVYMGMGEPLLNLKHVSESINLLTDSNVMAMSARRITVSTSGYIPQLEEFLKKDMGVNLAISLHAPNQKLREKLMPTVAKLNPLDKLMEVLIKDQKKRNKKITYEYLMLKDITDTPECAKELAKLLKNQIVLVNLINFNKVNGISYEPSTRKRIEGFKAVLDSRGITNTLRYSYGSDIKGACGQLASIS</sequence>
<keyword evidence="11" id="KW-0411">Iron-sulfur</keyword>
<dbReference type="AlphaFoldDB" id="A0A0G0F030"/>
<evidence type="ECO:0000256" key="8">
    <source>
        <dbReference type="ARBA" id="ARBA00022691"/>
    </source>
</evidence>
<evidence type="ECO:0000256" key="1">
    <source>
        <dbReference type="ARBA" id="ARBA00001966"/>
    </source>
</evidence>
<evidence type="ECO:0000256" key="5">
    <source>
        <dbReference type="ARBA" id="ARBA00022552"/>
    </source>
</evidence>
<evidence type="ECO:0000256" key="2">
    <source>
        <dbReference type="ARBA" id="ARBA00004496"/>
    </source>
</evidence>
<dbReference type="PROSITE" id="PS51918">
    <property type="entry name" value="RADICAL_SAM"/>
    <property type="match status" value="1"/>
</dbReference>
<dbReference type="SFLD" id="SFLDF00275">
    <property type="entry name" value="adenosine_C2_methyltransferase"/>
    <property type="match status" value="1"/>
</dbReference>
<keyword evidence="5" id="KW-0698">rRNA processing</keyword>
<evidence type="ECO:0000256" key="4">
    <source>
        <dbReference type="ARBA" id="ARBA00022490"/>
    </source>
</evidence>
<dbReference type="InterPro" id="IPR013785">
    <property type="entry name" value="Aldolase_TIM"/>
</dbReference>
<evidence type="ECO:0000256" key="6">
    <source>
        <dbReference type="ARBA" id="ARBA00022603"/>
    </source>
</evidence>
<dbReference type="Pfam" id="PF04055">
    <property type="entry name" value="Radical_SAM"/>
    <property type="match status" value="1"/>
</dbReference>
<dbReference type="FunFam" id="3.20.20.70:FF:000014">
    <property type="entry name" value="Probable dual-specificity RNA methyltransferase RlmN"/>
    <property type="match status" value="1"/>
</dbReference>
<dbReference type="Gene3D" id="3.20.20.70">
    <property type="entry name" value="Aldolase class I"/>
    <property type="match status" value="1"/>
</dbReference>
<keyword evidence="9" id="KW-0479">Metal-binding</keyword>
<evidence type="ECO:0000256" key="10">
    <source>
        <dbReference type="ARBA" id="ARBA00023004"/>
    </source>
</evidence>
<comment type="cofactor">
    <cofactor evidence="1">
        <name>[4Fe-4S] cluster</name>
        <dbReference type="ChEBI" id="CHEBI:49883"/>
    </cofactor>
</comment>
<dbReference type="InterPro" id="IPR027492">
    <property type="entry name" value="RNA_MTrfase_RlmN"/>
</dbReference>
<evidence type="ECO:0000256" key="11">
    <source>
        <dbReference type="ARBA" id="ARBA00023014"/>
    </source>
</evidence>
<dbReference type="PANTHER" id="PTHR30544">
    <property type="entry name" value="23S RRNA METHYLTRANSFERASE"/>
    <property type="match status" value="1"/>
</dbReference>
<dbReference type="PATRIC" id="fig|1619091.4.peg.489"/>
<evidence type="ECO:0000256" key="3">
    <source>
        <dbReference type="ARBA" id="ARBA00022485"/>
    </source>
</evidence>
<dbReference type="SFLD" id="SFLDG01062">
    <property type="entry name" value="methyltransferase_(Class_A)"/>
    <property type="match status" value="1"/>
</dbReference>
<reference evidence="13 14" key="1">
    <citation type="journal article" date="2015" name="Nature">
        <title>rRNA introns, odd ribosomes, and small enigmatic genomes across a large radiation of phyla.</title>
        <authorList>
            <person name="Brown C.T."/>
            <person name="Hug L.A."/>
            <person name="Thomas B.C."/>
            <person name="Sharon I."/>
            <person name="Castelle C.J."/>
            <person name="Singh A."/>
            <person name="Wilkins M.J."/>
            <person name="Williams K.H."/>
            <person name="Banfield J.F."/>
        </authorList>
    </citation>
    <scope>NUCLEOTIDE SEQUENCE [LARGE SCALE GENOMIC DNA]</scope>
</reference>
<proteinExistence type="predicted"/>
<organism evidence="13 14">
    <name type="scientific">candidate division WS6 bacterium GW2011_GWC2_36_7</name>
    <dbReference type="NCBI Taxonomy" id="1619091"/>
    <lineage>
        <taxon>Bacteria</taxon>
        <taxon>Candidatus Dojkabacteria</taxon>
    </lineage>
</organism>
<keyword evidence="8" id="KW-0949">S-adenosyl-L-methionine</keyword>
<comment type="caution">
    <text evidence="13">The sequence shown here is derived from an EMBL/GenBank/DDBJ whole genome shotgun (WGS) entry which is preliminary data.</text>
</comment>
<evidence type="ECO:0000313" key="14">
    <source>
        <dbReference type="Proteomes" id="UP000034075"/>
    </source>
</evidence>
<accession>A0A0G0F030</accession>
<dbReference type="GO" id="GO:0008173">
    <property type="term" value="F:RNA methyltransferase activity"/>
    <property type="evidence" value="ECO:0007669"/>
    <property type="project" value="InterPro"/>
</dbReference>
<keyword evidence="6 13" id="KW-0489">Methyltransferase</keyword>
<dbReference type="CDD" id="cd01335">
    <property type="entry name" value="Radical_SAM"/>
    <property type="match status" value="1"/>
</dbReference>
<evidence type="ECO:0000313" key="13">
    <source>
        <dbReference type="EMBL" id="KKQ11117.1"/>
    </source>
</evidence>
<dbReference type="PIRSF" id="PIRSF006004">
    <property type="entry name" value="CHP00048"/>
    <property type="match status" value="1"/>
</dbReference>
<dbReference type="Gene3D" id="1.10.150.530">
    <property type="match status" value="1"/>
</dbReference>
<evidence type="ECO:0000256" key="7">
    <source>
        <dbReference type="ARBA" id="ARBA00022679"/>
    </source>
</evidence>
<dbReference type="GO" id="GO:0005737">
    <property type="term" value="C:cytoplasm"/>
    <property type="evidence" value="ECO:0007669"/>
    <property type="project" value="UniProtKB-SubCell"/>
</dbReference>
<keyword evidence="7 13" id="KW-0808">Transferase</keyword>
<dbReference type="EMBL" id="LBSF01000041">
    <property type="protein sequence ID" value="KKQ11117.1"/>
    <property type="molecule type" value="Genomic_DNA"/>
</dbReference>
<gene>
    <name evidence="13" type="ORF">US24_C0041G0003</name>
</gene>
<feature type="domain" description="Radical SAM core" evidence="12">
    <location>
        <begin position="87"/>
        <end position="321"/>
    </location>
</feature>
<dbReference type="InterPro" id="IPR007197">
    <property type="entry name" value="rSAM"/>
</dbReference>
<dbReference type="Proteomes" id="UP000034075">
    <property type="component" value="Unassembled WGS sequence"/>
</dbReference>
<evidence type="ECO:0000256" key="9">
    <source>
        <dbReference type="ARBA" id="ARBA00022723"/>
    </source>
</evidence>
<dbReference type="GO" id="GO:0030488">
    <property type="term" value="P:tRNA methylation"/>
    <property type="evidence" value="ECO:0007669"/>
    <property type="project" value="InterPro"/>
</dbReference>
<dbReference type="GO" id="GO:0046872">
    <property type="term" value="F:metal ion binding"/>
    <property type="evidence" value="ECO:0007669"/>
    <property type="project" value="UniProtKB-KW"/>
</dbReference>
<protein>
    <submittedName>
        <fullName evidence="13">Putative dual-specificity RNA methyltransferase RlmN</fullName>
    </submittedName>
</protein>
<comment type="subcellular location">
    <subcellularLocation>
        <location evidence="2">Cytoplasm</location>
    </subcellularLocation>
</comment>